<evidence type="ECO:0000313" key="1">
    <source>
        <dbReference type="EMBL" id="BAS76388.1"/>
    </source>
</evidence>
<dbReference type="EMBL" id="AP014957">
    <property type="protein sequence ID" value="BAS76388.1"/>
    <property type="molecule type" value="Genomic_DNA"/>
</dbReference>
<reference evidence="2" key="1">
    <citation type="journal article" date="2005" name="Nature">
        <title>The map-based sequence of the rice genome.</title>
        <authorList>
            <consortium name="International rice genome sequencing project (IRGSP)"/>
            <person name="Matsumoto T."/>
            <person name="Wu J."/>
            <person name="Kanamori H."/>
            <person name="Katayose Y."/>
            <person name="Fujisawa M."/>
            <person name="Namiki N."/>
            <person name="Mizuno H."/>
            <person name="Yamamoto K."/>
            <person name="Antonio B.A."/>
            <person name="Baba T."/>
            <person name="Sakata K."/>
            <person name="Nagamura Y."/>
            <person name="Aoki H."/>
            <person name="Arikawa K."/>
            <person name="Arita K."/>
            <person name="Bito T."/>
            <person name="Chiden Y."/>
            <person name="Fujitsuka N."/>
            <person name="Fukunaka R."/>
            <person name="Hamada M."/>
            <person name="Harada C."/>
            <person name="Hayashi A."/>
            <person name="Hijishita S."/>
            <person name="Honda M."/>
            <person name="Hosokawa S."/>
            <person name="Ichikawa Y."/>
            <person name="Idonuma A."/>
            <person name="Iijima M."/>
            <person name="Ikeda M."/>
            <person name="Ikeno M."/>
            <person name="Ito K."/>
            <person name="Ito S."/>
            <person name="Ito T."/>
            <person name="Ito Y."/>
            <person name="Ito Y."/>
            <person name="Iwabuchi A."/>
            <person name="Kamiya K."/>
            <person name="Karasawa W."/>
            <person name="Kurita K."/>
            <person name="Katagiri S."/>
            <person name="Kikuta A."/>
            <person name="Kobayashi H."/>
            <person name="Kobayashi N."/>
            <person name="Machita K."/>
            <person name="Maehara T."/>
            <person name="Masukawa M."/>
            <person name="Mizubayashi T."/>
            <person name="Mukai Y."/>
            <person name="Nagasaki H."/>
            <person name="Nagata Y."/>
            <person name="Naito S."/>
            <person name="Nakashima M."/>
            <person name="Nakama Y."/>
            <person name="Nakamichi Y."/>
            <person name="Nakamura M."/>
            <person name="Meguro A."/>
            <person name="Negishi M."/>
            <person name="Ohta I."/>
            <person name="Ohta T."/>
            <person name="Okamoto M."/>
            <person name="Ono N."/>
            <person name="Saji S."/>
            <person name="Sakaguchi M."/>
            <person name="Sakai K."/>
            <person name="Shibata M."/>
            <person name="Shimokawa T."/>
            <person name="Song J."/>
            <person name="Takazaki Y."/>
            <person name="Terasawa K."/>
            <person name="Tsugane M."/>
            <person name="Tsuji K."/>
            <person name="Ueda S."/>
            <person name="Waki K."/>
            <person name="Yamagata H."/>
            <person name="Yamamoto M."/>
            <person name="Yamamoto S."/>
            <person name="Yamane H."/>
            <person name="Yoshiki S."/>
            <person name="Yoshihara R."/>
            <person name="Yukawa K."/>
            <person name="Zhong H."/>
            <person name="Yano M."/>
            <person name="Yuan Q."/>
            <person name="Ouyang S."/>
            <person name="Liu J."/>
            <person name="Jones K.M."/>
            <person name="Gansberger K."/>
            <person name="Moffat K."/>
            <person name="Hill J."/>
            <person name="Bera J."/>
            <person name="Fadrosh D."/>
            <person name="Jin S."/>
            <person name="Johri S."/>
            <person name="Kim M."/>
            <person name="Overton L."/>
            <person name="Reardon M."/>
            <person name="Tsitrin T."/>
            <person name="Vuong H."/>
            <person name="Weaver B."/>
            <person name="Ciecko A."/>
            <person name="Tallon L."/>
            <person name="Jackson J."/>
            <person name="Pai G."/>
            <person name="Aken S.V."/>
            <person name="Utterback T."/>
            <person name="Reidmuller S."/>
            <person name="Feldblyum T."/>
            <person name="Hsiao J."/>
            <person name="Zismann V."/>
            <person name="Iobst S."/>
            <person name="de Vazeille A.R."/>
            <person name="Buell C.R."/>
            <person name="Ying K."/>
            <person name="Li Y."/>
            <person name="Lu T."/>
            <person name="Huang Y."/>
            <person name="Zhao Q."/>
            <person name="Feng Q."/>
            <person name="Zhang L."/>
            <person name="Zhu J."/>
            <person name="Weng Q."/>
            <person name="Mu J."/>
            <person name="Lu Y."/>
            <person name="Fan D."/>
            <person name="Liu Y."/>
            <person name="Guan J."/>
            <person name="Zhang Y."/>
            <person name="Yu S."/>
            <person name="Liu X."/>
            <person name="Zhang Y."/>
            <person name="Hong G."/>
            <person name="Han B."/>
            <person name="Choisne N."/>
            <person name="Demange N."/>
            <person name="Orjeda G."/>
            <person name="Samain S."/>
            <person name="Cattolico L."/>
            <person name="Pelletier E."/>
            <person name="Couloux A."/>
            <person name="Segurens B."/>
            <person name="Wincker P."/>
            <person name="D'Hont A."/>
            <person name="Scarpelli C."/>
            <person name="Weissenbach J."/>
            <person name="Salanoubat M."/>
            <person name="Quetier F."/>
            <person name="Yu Y."/>
            <person name="Kim H.R."/>
            <person name="Rambo T."/>
            <person name="Currie J."/>
            <person name="Collura K."/>
            <person name="Luo M."/>
            <person name="Yang T."/>
            <person name="Ammiraju J.S.S."/>
            <person name="Engler F."/>
            <person name="Soderlund C."/>
            <person name="Wing R.A."/>
            <person name="Palmer L.E."/>
            <person name="de la Bastide M."/>
            <person name="Spiegel L."/>
            <person name="Nascimento L."/>
            <person name="Zutavern T."/>
            <person name="O'Shaughnessy A."/>
            <person name="Dike S."/>
            <person name="Dedhia N."/>
            <person name="Preston R."/>
            <person name="Balija V."/>
            <person name="McCombie W.R."/>
            <person name="Chow T."/>
            <person name="Chen H."/>
            <person name="Chung M."/>
            <person name="Chen C."/>
            <person name="Shaw J."/>
            <person name="Wu H."/>
            <person name="Hsiao K."/>
            <person name="Chao Y."/>
            <person name="Chu M."/>
            <person name="Cheng C."/>
            <person name="Hour A."/>
            <person name="Lee P."/>
            <person name="Lin S."/>
            <person name="Lin Y."/>
            <person name="Liou J."/>
            <person name="Liu S."/>
            <person name="Hsing Y."/>
            <person name="Raghuvanshi S."/>
            <person name="Mohanty A."/>
            <person name="Bharti A.K."/>
            <person name="Gaur A."/>
            <person name="Gupta V."/>
            <person name="Kumar D."/>
            <person name="Ravi V."/>
            <person name="Vij S."/>
            <person name="Kapur A."/>
            <person name="Khurana P."/>
            <person name="Khurana P."/>
            <person name="Khurana J.P."/>
            <person name="Tyagi A.K."/>
            <person name="Gaikwad K."/>
            <person name="Singh A."/>
            <person name="Dalal V."/>
            <person name="Srivastava S."/>
            <person name="Dixit A."/>
            <person name="Pal A.K."/>
            <person name="Ghazi I.A."/>
            <person name="Yadav M."/>
            <person name="Pandit A."/>
            <person name="Bhargava A."/>
            <person name="Sureshbabu K."/>
            <person name="Batra K."/>
            <person name="Sharma T.R."/>
            <person name="Mohapatra T."/>
            <person name="Singh N.K."/>
            <person name="Messing J."/>
            <person name="Nelson A.B."/>
            <person name="Fuks G."/>
            <person name="Kavchok S."/>
            <person name="Keizer G."/>
            <person name="Linton E."/>
            <person name="Llaca V."/>
            <person name="Song R."/>
            <person name="Tanyolac B."/>
            <person name="Young S."/>
            <person name="Ho-Il K."/>
            <person name="Hahn J.H."/>
            <person name="Sangsakoo G."/>
            <person name="Vanavichit A."/>
            <person name="de Mattos Luiz.A.T."/>
            <person name="Zimmer P.D."/>
            <person name="Malone G."/>
            <person name="Dellagostin O."/>
            <person name="de Oliveira A.C."/>
            <person name="Bevan M."/>
            <person name="Bancroft I."/>
            <person name="Minx P."/>
            <person name="Cordum H."/>
            <person name="Wilson R."/>
            <person name="Cheng Z."/>
            <person name="Jin W."/>
            <person name="Jiang J."/>
            <person name="Leong S.A."/>
            <person name="Iwama H."/>
            <person name="Gojobori T."/>
            <person name="Itoh T."/>
            <person name="Niimura Y."/>
            <person name="Fujii Y."/>
            <person name="Habara T."/>
            <person name="Sakai H."/>
            <person name="Sato Y."/>
            <person name="Wilson G."/>
            <person name="Kumar K."/>
            <person name="McCouch S."/>
            <person name="Juretic N."/>
            <person name="Hoen D."/>
            <person name="Wright S."/>
            <person name="Bruskiewich R."/>
            <person name="Bureau T."/>
            <person name="Miyao A."/>
            <person name="Hirochika H."/>
            <person name="Nishikawa T."/>
            <person name="Kadowaki K."/>
            <person name="Sugiura M."/>
            <person name="Burr B."/>
            <person name="Sasaki T."/>
        </authorList>
    </citation>
    <scope>NUCLEOTIDE SEQUENCE [LARGE SCALE GENOMIC DNA]</scope>
    <source>
        <strain evidence="2">cv. Nipponbare</strain>
    </source>
</reference>
<dbReference type="AlphaFoldDB" id="A0A0P0VDA6"/>
<keyword evidence="2" id="KW-1185">Reference proteome</keyword>
<sequence length="103" mass="11004">MLHALSCDTFTVLLPLLKAYMWVAPSTTAAGYTLAMMHALPPPPKLSTADRSICTHAGESSSPFQGHIQRSLHMLVCTVLVSTMICTNQSTGEPCTSALICKP</sequence>
<proteinExistence type="predicted"/>
<reference evidence="1 2" key="2">
    <citation type="journal article" date="2013" name="Plant Cell Physiol.">
        <title>Rice Annotation Project Database (RAP-DB): an integrative and interactive database for rice genomics.</title>
        <authorList>
            <person name="Sakai H."/>
            <person name="Lee S.S."/>
            <person name="Tanaka T."/>
            <person name="Numa H."/>
            <person name="Kim J."/>
            <person name="Kawahara Y."/>
            <person name="Wakimoto H."/>
            <person name="Yang C.C."/>
            <person name="Iwamoto M."/>
            <person name="Abe T."/>
            <person name="Yamada Y."/>
            <person name="Muto A."/>
            <person name="Inokuchi H."/>
            <person name="Ikemura T."/>
            <person name="Matsumoto T."/>
            <person name="Sasaki T."/>
            <person name="Itoh T."/>
        </authorList>
    </citation>
    <scope>NUCLEOTIDE SEQUENCE [LARGE SCALE GENOMIC DNA]</scope>
    <source>
        <strain evidence="2">cv. Nipponbare</strain>
    </source>
</reference>
<organism evidence="1 2">
    <name type="scientific">Oryza sativa subsp. japonica</name>
    <name type="common">Rice</name>
    <dbReference type="NCBI Taxonomy" id="39947"/>
    <lineage>
        <taxon>Eukaryota</taxon>
        <taxon>Viridiplantae</taxon>
        <taxon>Streptophyta</taxon>
        <taxon>Embryophyta</taxon>
        <taxon>Tracheophyta</taxon>
        <taxon>Spermatophyta</taxon>
        <taxon>Magnoliopsida</taxon>
        <taxon>Liliopsida</taxon>
        <taxon>Poales</taxon>
        <taxon>Poaceae</taxon>
        <taxon>BOP clade</taxon>
        <taxon>Oryzoideae</taxon>
        <taxon>Oryzeae</taxon>
        <taxon>Oryzinae</taxon>
        <taxon>Oryza</taxon>
        <taxon>Oryza sativa</taxon>
    </lineage>
</organism>
<dbReference type="Gramene" id="Os01t0966801-00">
    <property type="protein sequence ID" value="Os01t0966801-00"/>
    <property type="gene ID" value="Os01g0966801"/>
</dbReference>
<reference evidence="1 2" key="3">
    <citation type="journal article" date="2013" name="Rice">
        <title>Improvement of the Oryza sativa Nipponbare reference genome using next generation sequence and optical map data.</title>
        <authorList>
            <person name="Kawahara Y."/>
            <person name="de la Bastide M."/>
            <person name="Hamilton J.P."/>
            <person name="Kanamori H."/>
            <person name="McCombie W.R."/>
            <person name="Ouyang S."/>
            <person name="Schwartz D.C."/>
            <person name="Tanaka T."/>
            <person name="Wu J."/>
            <person name="Zhou S."/>
            <person name="Childs K.L."/>
            <person name="Davidson R.M."/>
            <person name="Lin H."/>
            <person name="Quesada-Ocampo L."/>
            <person name="Vaillancourt B."/>
            <person name="Sakai H."/>
            <person name="Lee S.S."/>
            <person name="Kim J."/>
            <person name="Numa H."/>
            <person name="Itoh T."/>
            <person name="Buell C.R."/>
            <person name="Matsumoto T."/>
        </authorList>
    </citation>
    <scope>NUCLEOTIDE SEQUENCE [LARGE SCALE GENOMIC DNA]</scope>
    <source>
        <strain evidence="2">cv. Nipponbare</strain>
    </source>
</reference>
<evidence type="ECO:0000313" key="2">
    <source>
        <dbReference type="Proteomes" id="UP000059680"/>
    </source>
</evidence>
<gene>
    <name evidence="1" type="ordered locus">Os01g0966801</name>
    <name evidence="1" type="ORF">OSNPB_010966801</name>
</gene>
<dbReference type="Proteomes" id="UP000059680">
    <property type="component" value="Chromosome 1"/>
</dbReference>
<accession>A0A0P0VDA6</accession>
<dbReference type="PaxDb" id="39947-A0A0P0VDA6"/>
<dbReference type="InParanoid" id="A0A0P0VDA6"/>
<name>A0A0P0VDA6_ORYSJ</name>
<protein>
    <submittedName>
        <fullName evidence="1">Os01g0966801 protein</fullName>
    </submittedName>
</protein>